<dbReference type="Proteomes" id="UP000769528">
    <property type="component" value="Unassembled WGS sequence"/>
</dbReference>
<evidence type="ECO:0000259" key="2">
    <source>
        <dbReference type="PROSITE" id="PS50048"/>
    </source>
</evidence>
<dbReference type="EMBL" id="JAEUBF010001113">
    <property type="protein sequence ID" value="KAH3672707.1"/>
    <property type="molecule type" value="Genomic_DNA"/>
</dbReference>
<gene>
    <name evidence="3" type="ORF">WICMUC_004113</name>
</gene>
<dbReference type="SMART" id="SM00066">
    <property type="entry name" value="GAL4"/>
    <property type="match status" value="1"/>
</dbReference>
<dbReference type="Pfam" id="PF00172">
    <property type="entry name" value="Zn_clus"/>
    <property type="match status" value="1"/>
</dbReference>
<dbReference type="InterPro" id="IPR052400">
    <property type="entry name" value="Zn2-C6_fungal_TF"/>
</dbReference>
<dbReference type="InterPro" id="IPR036864">
    <property type="entry name" value="Zn2-C6_fun-type_DNA-bd_sf"/>
</dbReference>
<dbReference type="PANTHER" id="PTHR47657:SF7">
    <property type="entry name" value="STEROL REGULATORY ELEMENT-BINDING PROTEIN ECM22"/>
    <property type="match status" value="1"/>
</dbReference>
<organism evidence="3 4">
    <name type="scientific">Wickerhamomyces mucosus</name>
    <dbReference type="NCBI Taxonomy" id="1378264"/>
    <lineage>
        <taxon>Eukaryota</taxon>
        <taxon>Fungi</taxon>
        <taxon>Dikarya</taxon>
        <taxon>Ascomycota</taxon>
        <taxon>Saccharomycotina</taxon>
        <taxon>Saccharomycetes</taxon>
        <taxon>Phaffomycetales</taxon>
        <taxon>Wickerhamomycetaceae</taxon>
        <taxon>Wickerhamomyces</taxon>
    </lineage>
</organism>
<dbReference type="SUPFAM" id="SSF57701">
    <property type="entry name" value="Zn2/Cys6 DNA-binding domain"/>
    <property type="match status" value="1"/>
</dbReference>
<dbReference type="GO" id="GO:0008270">
    <property type="term" value="F:zinc ion binding"/>
    <property type="evidence" value="ECO:0007669"/>
    <property type="project" value="InterPro"/>
</dbReference>
<dbReference type="AlphaFoldDB" id="A0A9P8PIG9"/>
<feature type="compositionally biased region" description="Basic residues" evidence="1">
    <location>
        <begin position="220"/>
        <end position="229"/>
    </location>
</feature>
<keyword evidence="4" id="KW-1185">Reference proteome</keyword>
<dbReference type="CDD" id="cd00067">
    <property type="entry name" value="GAL4"/>
    <property type="match status" value="1"/>
</dbReference>
<accession>A0A9P8PIG9</accession>
<dbReference type="GO" id="GO:0000981">
    <property type="term" value="F:DNA-binding transcription factor activity, RNA polymerase II-specific"/>
    <property type="evidence" value="ECO:0007669"/>
    <property type="project" value="InterPro"/>
</dbReference>
<evidence type="ECO:0000256" key="1">
    <source>
        <dbReference type="SAM" id="MobiDB-lite"/>
    </source>
</evidence>
<name>A0A9P8PIG9_9ASCO</name>
<dbReference type="PROSITE" id="PS00463">
    <property type="entry name" value="ZN2_CY6_FUNGAL_1"/>
    <property type="match status" value="1"/>
</dbReference>
<dbReference type="PANTHER" id="PTHR47657">
    <property type="entry name" value="STEROL REGULATORY ELEMENT-BINDING PROTEIN ECM22"/>
    <property type="match status" value="1"/>
</dbReference>
<dbReference type="PROSITE" id="PS50048">
    <property type="entry name" value="ZN2_CY6_FUNGAL_2"/>
    <property type="match status" value="1"/>
</dbReference>
<feature type="region of interest" description="Disordered" evidence="1">
    <location>
        <begin position="1"/>
        <end position="130"/>
    </location>
</feature>
<dbReference type="InterPro" id="IPR001138">
    <property type="entry name" value="Zn2Cys6_DnaBD"/>
</dbReference>
<evidence type="ECO:0000313" key="3">
    <source>
        <dbReference type="EMBL" id="KAH3672707.1"/>
    </source>
</evidence>
<feature type="compositionally biased region" description="Pro residues" evidence="1">
    <location>
        <begin position="1"/>
        <end position="11"/>
    </location>
</feature>
<reference evidence="3" key="1">
    <citation type="journal article" date="2021" name="Open Biol.">
        <title>Shared evolutionary footprints suggest mitochondrial oxidative damage underlies multiple complex I losses in fungi.</title>
        <authorList>
            <person name="Schikora-Tamarit M.A."/>
            <person name="Marcet-Houben M."/>
            <person name="Nosek J."/>
            <person name="Gabaldon T."/>
        </authorList>
    </citation>
    <scope>NUCLEOTIDE SEQUENCE</scope>
    <source>
        <strain evidence="3">CBS6341</strain>
    </source>
</reference>
<evidence type="ECO:0000313" key="4">
    <source>
        <dbReference type="Proteomes" id="UP000769528"/>
    </source>
</evidence>
<feature type="compositionally biased region" description="Low complexity" evidence="1">
    <location>
        <begin position="99"/>
        <end position="112"/>
    </location>
</feature>
<protein>
    <recommendedName>
        <fullName evidence="2">Zn(2)-C6 fungal-type domain-containing protein</fullName>
    </recommendedName>
</protein>
<comment type="caution">
    <text evidence="3">The sequence shown here is derived from an EMBL/GenBank/DDBJ whole genome shotgun (WGS) entry which is preliminary data.</text>
</comment>
<feature type="compositionally biased region" description="Polar residues" evidence="1">
    <location>
        <begin position="16"/>
        <end position="55"/>
    </location>
</feature>
<feature type="compositionally biased region" description="Basic residues" evidence="1">
    <location>
        <begin position="56"/>
        <end position="65"/>
    </location>
</feature>
<feature type="domain" description="Zn(2)-C6 fungal-type" evidence="2">
    <location>
        <begin position="235"/>
        <end position="265"/>
    </location>
</feature>
<dbReference type="Gene3D" id="4.10.240.10">
    <property type="entry name" value="Zn(2)-C6 fungal-type DNA-binding domain"/>
    <property type="match status" value="1"/>
</dbReference>
<feature type="region of interest" description="Disordered" evidence="1">
    <location>
        <begin position="200"/>
        <end position="229"/>
    </location>
</feature>
<sequence length="953" mass="111368">MNNKLPPPHVIPPYISQPTSQTGSRVTLYQRQEPNEKNSQPTFKNDSSWIDQYSHQRTHFQKNHHPDRNLTLTENGHSSGFELSRLTTHLPPYPHNPHQPHQYQPQHNVHTQQNHHHHHHTHDQHQHPFQEYPTSVNQNRYELHPQILQPIDSNTSYQQPHELPQTHSLRTDSKKGPVPPYAIATTNSTKRVKTLNNYNVSTGQSSVSPVSETPTNQQKKVSKTSRRRHRNSHLGCATCKSRRIKCDEQLPECKNCIRARLSCAYLALNEAARQALKDAQKAQAEKIQSLADSGKEQGQEMYLDIHNKHQFLEQAQHHQKNNHFQHAHPPFHEAIDNSLTSKIFMHALPSLPLPSSHHLEINLQRPFFPSFTHQSNRAPLQKTNPSASQTYTLSLNNCKLERKSDTDLSIAGISNLPIAVNNVKRSESAFSIKYDSYDSISALIKDHKDVPFNELSKFDDEYIEISLDPECTRHLNTYWEPLNQDDIINSKKASEREWSYYYKKQTMKEAQNNIMLFKAFQSVSEILLSEKLNEVKDKNIAKKFMTRDFEITLRFLNKFRIDFTNIDLTSARNNLIKLDTKQLQENTSVAFSKFQIYQIMLSTSYQGTCSLEDHFQISSRFFHFITEYTNNQFKHFKDSEILKIYEDDAHFKHAKILNDHIYKFIVIYVQCIKSYHTKPYNHEVLFEINHEFGLIEEKIYSKFGEKEKKNFEDLKSFLCSLVIYFKEEGPTNRTCVEFYIIKKFIEIFPETYIVDSTKSFESYLLRSYFYAVSAILREIFPETRFYYLFSFCGRERTIHEAHILQSFENSIKSVPESTVTTNQKDLISYPIKIFSFFKERYLLTSQYLSDISKFPAKIVLDDNNKSVLYNLIQEEQIKRFKDFDIPESSYPSIDKSSNAYNNITNSINIPSVTVTDSFENLKVSSEKRSVILKQSIERGLEARDENLVRTLFS</sequence>
<feature type="compositionally biased region" description="Polar residues" evidence="1">
    <location>
        <begin position="200"/>
        <end position="219"/>
    </location>
</feature>
<feature type="region of interest" description="Disordered" evidence="1">
    <location>
        <begin position="153"/>
        <end position="178"/>
    </location>
</feature>
<feature type="compositionally biased region" description="Basic residues" evidence="1">
    <location>
        <begin position="113"/>
        <end position="122"/>
    </location>
</feature>
<proteinExistence type="predicted"/>
<reference evidence="3" key="2">
    <citation type="submission" date="2021-01" db="EMBL/GenBank/DDBJ databases">
        <authorList>
            <person name="Schikora-Tamarit M.A."/>
        </authorList>
    </citation>
    <scope>NUCLEOTIDE SEQUENCE</scope>
    <source>
        <strain evidence="3">CBS6341</strain>
    </source>
</reference>
<dbReference type="OrthoDB" id="1924260at2759"/>